<feature type="compositionally biased region" description="Basic residues" evidence="2">
    <location>
        <begin position="37"/>
        <end position="47"/>
    </location>
</feature>
<feature type="compositionally biased region" description="Basic residues" evidence="2">
    <location>
        <begin position="11"/>
        <end position="24"/>
    </location>
</feature>
<dbReference type="EMBL" id="JAAWVO010065167">
    <property type="protein sequence ID" value="MBN3323440.1"/>
    <property type="molecule type" value="Genomic_DNA"/>
</dbReference>
<dbReference type="AlphaFoldDB" id="A0A8J7P3L6"/>
<dbReference type="Pfam" id="PF00385">
    <property type="entry name" value="Chromo"/>
    <property type="match status" value="1"/>
</dbReference>
<name>A0A8J7P3L6_ATRSP</name>
<accession>A0A8J7P3L6</accession>
<evidence type="ECO:0000256" key="2">
    <source>
        <dbReference type="SAM" id="MobiDB-lite"/>
    </source>
</evidence>
<keyword evidence="5" id="KW-1185">Reference proteome</keyword>
<comment type="caution">
    <text evidence="4">The sequence shown here is derived from an EMBL/GenBank/DDBJ whole genome shotgun (WGS) entry which is preliminary data.</text>
</comment>
<evidence type="ECO:0000313" key="4">
    <source>
        <dbReference type="EMBL" id="MBN3323440.1"/>
    </source>
</evidence>
<feature type="non-terminal residue" evidence="4">
    <location>
        <position position="133"/>
    </location>
</feature>
<organism evidence="4 5">
    <name type="scientific">Atractosteus spatula</name>
    <name type="common">Alligator gar</name>
    <name type="synonym">Lepisosteus spatula</name>
    <dbReference type="NCBI Taxonomy" id="7917"/>
    <lineage>
        <taxon>Eukaryota</taxon>
        <taxon>Metazoa</taxon>
        <taxon>Chordata</taxon>
        <taxon>Craniata</taxon>
        <taxon>Vertebrata</taxon>
        <taxon>Euteleostomi</taxon>
        <taxon>Actinopterygii</taxon>
        <taxon>Neopterygii</taxon>
        <taxon>Holostei</taxon>
        <taxon>Semionotiformes</taxon>
        <taxon>Lepisosteidae</taxon>
        <taxon>Atractosteus</taxon>
    </lineage>
</organism>
<comment type="subcellular location">
    <subcellularLocation>
        <location evidence="1">Nucleus</location>
    </subcellularLocation>
</comment>
<protein>
    <submittedName>
        <fullName evidence="4">CBX7 protein</fullName>
    </submittedName>
</protein>
<evidence type="ECO:0000259" key="3">
    <source>
        <dbReference type="PROSITE" id="PS50013"/>
    </source>
</evidence>
<dbReference type="PANTHER" id="PTHR47277:SF1">
    <property type="entry name" value="CHROMOBOX PROTEIN HOMOLOG 7"/>
    <property type="match status" value="1"/>
</dbReference>
<reference evidence="4" key="1">
    <citation type="journal article" date="2021" name="Cell">
        <title>Tracing the genetic footprints of vertebrate landing in non-teleost ray-finned fishes.</title>
        <authorList>
            <person name="Bi X."/>
            <person name="Wang K."/>
            <person name="Yang L."/>
            <person name="Pan H."/>
            <person name="Jiang H."/>
            <person name="Wei Q."/>
            <person name="Fang M."/>
            <person name="Yu H."/>
            <person name="Zhu C."/>
            <person name="Cai Y."/>
            <person name="He Y."/>
            <person name="Gan X."/>
            <person name="Zeng H."/>
            <person name="Yu D."/>
            <person name="Zhu Y."/>
            <person name="Jiang H."/>
            <person name="Qiu Q."/>
            <person name="Yang H."/>
            <person name="Zhang Y.E."/>
            <person name="Wang W."/>
            <person name="Zhu M."/>
            <person name="He S."/>
            <person name="Zhang G."/>
        </authorList>
    </citation>
    <scope>NUCLEOTIDE SEQUENCE</scope>
    <source>
        <strain evidence="4">Allg_001</strain>
    </source>
</reference>
<dbReference type="InterPro" id="IPR043000">
    <property type="entry name" value="CBX7"/>
</dbReference>
<evidence type="ECO:0000256" key="1">
    <source>
        <dbReference type="ARBA" id="ARBA00004123"/>
    </source>
</evidence>
<dbReference type="PROSITE" id="PS50013">
    <property type="entry name" value="CHROMO_2"/>
    <property type="match status" value="1"/>
</dbReference>
<dbReference type="GO" id="GO:0035102">
    <property type="term" value="C:PRC1 complex"/>
    <property type="evidence" value="ECO:0007669"/>
    <property type="project" value="InterPro"/>
</dbReference>
<feature type="domain" description="Chromo" evidence="3">
    <location>
        <begin position="106"/>
        <end position="133"/>
    </location>
</feature>
<dbReference type="InterPro" id="IPR000953">
    <property type="entry name" value="Chromo/chromo_shadow_dom"/>
</dbReference>
<dbReference type="Proteomes" id="UP000736164">
    <property type="component" value="Unassembled WGS sequence"/>
</dbReference>
<dbReference type="InterPro" id="IPR023780">
    <property type="entry name" value="Chromo_domain"/>
</dbReference>
<proteinExistence type="predicted"/>
<evidence type="ECO:0000313" key="5">
    <source>
        <dbReference type="Proteomes" id="UP000736164"/>
    </source>
</evidence>
<dbReference type="SUPFAM" id="SSF54160">
    <property type="entry name" value="Chromo domain-like"/>
    <property type="match status" value="1"/>
</dbReference>
<gene>
    <name evidence="4" type="primary">Cbx7</name>
    <name evidence="4" type="ORF">GTO95_0000157</name>
</gene>
<feature type="compositionally biased region" description="Basic and acidic residues" evidence="2">
    <location>
        <begin position="1"/>
        <end position="10"/>
    </location>
</feature>
<dbReference type="PANTHER" id="PTHR47277">
    <property type="entry name" value="CHROMOBOX PROTEIN HOMOLOG 7"/>
    <property type="match status" value="1"/>
</dbReference>
<dbReference type="InterPro" id="IPR016197">
    <property type="entry name" value="Chromo-like_dom_sf"/>
</dbReference>
<feature type="non-terminal residue" evidence="4">
    <location>
        <position position="1"/>
    </location>
</feature>
<dbReference type="Gene3D" id="2.40.50.40">
    <property type="match status" value="1"/>
</dbReference>
<sequence length="133" mass="14918">MCRRFENSTRKKERNRKEKQKTKPNKQACGAGEGGKARRRAAAHIHTARTSTRCNRCRSGEDGVSDSGRTRSLPIDRIAAVKKPTSQLGARGGAWMELSAIGEQVFAVESIIKKRVRKGNVEYLLKWKGWPPK</sequence>
<dbReference type="GO" id="GO:0000122">
    <property type="term" value="P:negative regulation of transcription by RNA polymerase II"/>
    <property type="evidence" value="ECO:0007669"/>
    <property type="project" value="TreeGrafter"/>
</dbReference>
<feature type="region of interest" description="Disordered" evidence="2">
    <location>
        <begin position="1"/>
        <end position="70"/>
    </location>
</feature>